<dbReference type="Proteomes" id="UP000217257">
    <property type="component" value="Chromosome"/>
</dbReference>
<dbReference type="RefSeq" id="WP_095983930.1">
    <property type="nucleotide sequence ID" value="NZ_CP022098.1"/>
</dbReference>
<sequence>MIDPDNETDLVPVTDGAIALINLESARRRAWERFSRDPNREGIAEGLFEQEQLTAQFLGDAGSIDRLETMVSQLDEADPGSGRTALIHAQFSSLTHRFEEAREHLSAAARRGAPPEAVNRLALSIDQACGTRQEQVLESRRRLAAASGRLDELVPLAALLADLREFTEADALYRRALREYREVSPFAVSWACFQLGVLWGELVPDRQPNRAAQWYRRAISYLPCYVKARVHLAEILSSAGQVLDAEALLVPAVASGDPEVRWRLADALTADGRLVEAEAHLEAARSGFERLLERHLLAFADHGAEFYSGRGNDARKALDLARINVANRPTLRALEQAYAIAVGAGEAAAAEEIRWDATNRWGRTQAFQLSPLARGESA</sequence>
<dbReference type="KEGG" id="cfus:CYFUS_000691"/>
<reference evidence="1 2" key="1">
    <citation type="submission" date="2017-06" db="EMBL/GenBank/DDBJ databases">
        <title>Sequencing and comparative analysis of myxobacterial genomes.</title>
        <authorList>
            <person name="Rupp O."/>
            <person name="Goesmann A."/>
            <person name="Sogaard-Andersen L."/>
        </authorList>
    </citation>
    <scope>NUCLEOTIDE SEQUENCE [LARGE SCALE GENOMIC DNA]</scope>
    <source>
        <strain evidence="1 2">DSM 52655</strain>
    </source>
</reference>
<evidence type="ECO:0000313" key="2">
    <source>
        <dbReference type="Proteomes" id="UP000217257"/>
    </source>
</evidence>
<dbReference type="AlphaFoldDB" id="A0A250IU57"/>
<evidence type="ECO:0000313" key="1">
    <source>
        <dbReference type="EMBL" id="ATB35279.1"/>
    </source>
</evidence>
<dbReference type="InterPro" id="IPR011990">
    <property type="entry name" value="TPR-like_helical_dom_sf"/>
</dbReference>
<dbReference type="Gene3D" id="1.25.40.10">
    <property type="entry name" value="Tetratricopeptide repeat domain"/>
    <property type="match status" value="1"/>
</dbReference>
<organism evidence="1 2">
    <name type="scientific">Cystobacter fuscus</name>
    <dbReference type="NCBI Taxonomy" id="43"/>
    <lineage>
        <taxon>Bacteria</taxon>
        <taxon>Pseudomonadati</taxon>
        <taxon>Myxococcota</taxon>
        <taxon>Myxococcia</taxon>
        <taxon>Myxococcales</taxon>
        <taxon>Cystobacterineae</taxon>
        <taxon>Archangiaceae</taxon>
        <taxon>Cystobacter</taxon>
    </lineage>
</organism>
<accession>A0A250IU57</accession>
<dbReference type="SUPFAM" id="SSF48452">
    <property type="entry name" value="TPR-like"/>
    <property type="match status" value="1"/>
</dbReference>
<name>A0A250IU57_9BACT</name>
<evidence type="ECO:0008006" key="3">
    <source>
        <dbReference type="Google" id="ProtNLM"/>
    </source>
</evidence>
<gene>
    <name evidence="1" type="ORF">CYFUS_000691</name>
</gene>
<dbReference type="EMBL" id="CP022098">
    <property type="protein sequence ID" value="ATB35279.1"/>
    <property type="molecule type" value="Genomic_DNA"/>
</dbReference>
<protein>
    <recommendedName>
        <fullName evidence="3">Tetratricopeptide repeat protein</fullName>
    </recommendedName>
</protein>
<proteinExistence type="predicted"/>